<dbReference type="EMBL" id="MCIB01000010">
    <property type="protein sequence ID" value="RKD32573.1"/>
    <property type="molecule type" value="Genomic_DNA"/>
</dbReference>
<accession>A0A419T561</accession>
<dbReference type="InterPro" id="IPR013105">
    <property type="entry name" value="TPR_2"/>
</dbReference>
<dbReference type="Gene3D" id="1.25.40.10">
    <property type="entry name" value="Tetratricopeptide repeat domain"/>
    <property type="match status" value="2"/>
</dbReference>
<dbReference type="AlphaFoldDB" id="A0A419T561"/>
<dbReference type="SMART" id="SM00028">
    <property type="entry name" value="TPR"/>
    <property type="match status" value="5"/>
</dbReference>
<keyword evidence="2 3" id="KW-0802">TPR repeat</keyword>
<comment type="caution">
    <text evidence="4">The sequence shown here is derived from an EMBL/GenBank/DDBJ whole genome shotgun (WGS) entry which is preliminary data.</text>
</comment>
<proteinExistence type="predicted"/>
<dbReference type="RefSeq" id="WP_120168435.1">
    <property type="nucleotide sequence ID" value="NZ_MCIB01000010.1"/>
</dbReference>
<dbReference type="Pfam" id="PF07719">
    <property type="entry name" value="TPR_2"/>
    <property type="match status" value="1"/>
</dbReference>
<reference evidence="4 5" key="1">
    <citation type="submission" date="2016-08" db="EMBL/GenBank/DDBJ databases">
        <title>Novel Firmicutes and Novel Genomes.</title>
        <authorList>
            <person name="Poppleton D.I."/>
            <person name="Gribaldo S."/>
        </authorList>
    </citation>
    <scope>NUCLEOTIDE SEQUENCE [LARGE SCALE GENOMIC DNA]</scope>
    <source>
        <strain evidence="4 5">CTT3</strain>
    </source>
</reference>
<feature type="repeat" description="TPR" evidence="3">
    <location>
        <begin position="328"/>
        <end position="361"/>
    </location>
</feature>
<dbReference type="Pfam" id="PF00515">
    <property type="entry name" value="TPR_1"/>
    <property type="match status" value="1"/>
</dbReference>
<dbReference type="SUPFAM" id="SSF48452">
    <property type="entry name" value="TPR-like"/>
    <property type="match status" value="1"/>
</dbReference>
<evidence type="ECO:0000256" key="2">
    <source>
        <dbReference type="ARBA" id="ARBA00022803"/>
    </source>
</evidence>
<evidence type="ECO:0000313" key="5">
    <source>
        <dbReference type="Proteomes" id="UP000284177"/>
    </source>
</evidence>
<evidence type="ECO:0000313" key="4">
    <source>
        <dbReference type="EMBL" id="RKD32573.1"/>
    </source>
</evidence>
<evidence type="ECO:0000256" key="3">
    <source>
        <dbReference type="PROSITE-ProRule" id="PRU00339"/>
    </source>
</evidence>
<keyword evidence="5" id="KW-1185">Reference proteome</keyword>
<gene>
    <name evidence="4" type="ORF">BET03_10890</name>
</gene>
<dbReference type="InterPro" id="IPR019734">
    <property type="entry name" value="TPR_rpt"/>
</dbReference>
<dbReference type="InterPro" id="IPR050498">
    <property type="entry name" value="Ycf3"/>
</dbReference>
<dbReference type="OrthoDB" id="358807at2"/>
<dbReference type="InterPro" id="IPR011990">
    <property type="entry name" value="TPR-like_helical_dom_sf"/>
</dbReference>
<dbReference type="PANTHER" id="PTHR44858">
    <property type="entry name" value="TETRATRICOPEPTIDE REPEAT PROTEIN 6"/>
    <property type="match status" value="1"/>
</dbReference>
<name>A0A419T561_9FIRM</name>
<feature type="repeat" description="TPR" evidence="3">
    <location>
        <begin position="260"/>
        <end position="293"/>
    </location>
</feature>
<evidence type="ECO:0000256" key="1">
    <source>
        <dbReference type="ARBA" id="ARBA00022737"/>
    </source>
</evidence>
<dbReference type="PROSITE" id="PS50005">
    <property type="entry name" value="TPR"/>
    <property type="match status" value="3"/>
</dbReference>
<dbReference type="Pfam" id="PF13181">
    <property type="entry name" value="TPR_8"/>
    <property type="match status" value="1"/>
</dbReference>
<sequence length="375" mass="44141">MKSVNEYFKEKTENLSFIELKPGSFIDINGYKITDEIPLPIVIDELITEIKERRAQDELKVSSMIRGMIYTIGVDPKFKYFDDYKKILYKYDNRIEHYILYRGIDLIKEGSFDEGIIFLRALTFLNSENVNGLYNYGVAIEKKAESFYKLKQPKKGKEFLIEAIRTFETILDINPNFPMAYYKLGFHYKNMKQFKKSQIMWEKSLEFDISEDIKEEIEANLLDIKDDVIYEEGYNEILRGNPKAGIKKLLPLKDKYSDWWNLLFLIGLGYRQLGEYDKAIKEFKNVLAVNPGQVDTYNELGLCYASLGKFEDAIENFTKAIERRPNDYEIICNRGLTYLQLGDKDRASKDIERAYELNPQDEITITCKRELEKYK</sequence>
<protein>
    <submittedName>
        <fullName evidence="4">Uncharacterized protein</fullName>
    </submittedName>
</protein>
<feature type="repeat" description="TPR" evidence="3">
    <location>
        <begin position="294"/>
        <end position="327"/>
    </location>
</feature>
<dbReference type="PROSITE" id="PS50293">
    <property type="entry name" value="TPR_REGION"/>
    <property type="match status" value="1"/>
</dbReference>
<keyword evidence="1" id="KW-0677">Repeat</keyword>
<dbReference type="PANTHER" id="PTHR44858:SF1">
    <property type="entry name" value="UDP-N-ACETYLGLUCOSAMINE--PEPTIDE N-ACETYLGLUCOSAMINYLTRANSFERASE SPINDLY-RELATED"/>
    <property type="match status" value="1"/>
</dbReference>
<dbReference type="Proteomes" id="UP000284177">
    <property type="component" value="Unassembled WGS sequence"/>
</dbReference>
<organism evidence="4 5">
    <name type="scientific">Thermohalobacter berrensis</name>
    <dbReference type="NCBI Taxonomy" id="99594"/>
    <lineage>
        <taxon>Bacteria</taxon>
        <taxon>Bacillati</taxon>
        <taxon>Bacillota</taxon>
        <taxon>Tissierellia</taxon>
        <taxon>Tissierellales</taxon>
        <taxon>Thermohalobacteraceae</taxon>
        <taxon>Thermohalobacter</taxon>
    </lineage>
</organism>